<dbReference type="AlphaFoldDB" id="A0A6C0HNI1"/>
<organism evidence="2">
    <name type="scientific">viral metagenome</name>
    <dbReference type="NCBI Taxonomy" id="1070528"/>
    <lineage>
        <taxon>unclassified sequences</taxon>
        <taxon>metagenomes</taxon>
        <taxon>organismal metagenomes</taxon>
    </lineage>
</organism>
<evidence type="ECO:0008006" key="3">
    <source>
        <dbReference type="Google" id="ProtNLM"/>
    </source>
</evidence>
<reference evidence="2" key="1">
    <citation type="journal article" date="2020" name="Nature">
        <title>Giant virus diversity and host interactions through global metagenomics.</title>
        <authorList>
            <person name="Schulz F."/>
            <person name="Roux S."/>
            <person name="Paez-Espino D."/>
            <person name="Jungbluth S."/>
            <person name="Walsh D.A."/>
            <person name="Denef V.J."/>
            <person name="McMahon K.D."/>
            <person name="Konstantinidis K.T."/>
            <person name="Eloe-Fadrosh E.A."/>
            <person name="Kyrpides N.C."/>
            <person name="Woyke T."/>
        </authorList>
    </citation>
    <scope>NUCLEOTIDE SEQUENCE</scope>
    <source>
        <strain evidence="2">GVMAG-M-3300023184-161</strain>
    </source>
</reference>
<evidence type="ECO:0000313" key="2">
    <source>
        <dbReference type="EMBL" id="QHT82231.1"/>
    </source>
</evidence>
<sequence length="321" mass="36784">MVVAEKKKRGRKPNKLKTDNNLDLDLDTIIPEQHKLLEPPIPSTDINVHKKRGRKPKGGKILTNISEPVEVKDIEPNIILHLKCNMSDLSKSVEYGEMGSFQFDKSKGMELLCYDLDLSPNNSFKEESEYEKFSNFTRQKETSTDKPIHYLSTAQHIDKKSDCFWDTCPFSGNAINIPVSMVCGKYKGYGVFCMPECAAAYLFNEQIDTTVKFERYAMLNNVYARNYNTNIIPSANPHYTLDKYMGNLSIDEYRKISASGKLVTTLNYPMSRIMPELCEFNNDTYVTESVKNSHKFKIKRKSKVDKSEILNNKFNIQSTSS</sequence>
<feature type="compositionally biased region" description="Basic residues" evidence="1">
    <location>
        <begin position="49"/>
        <end position="58"/>
    </location>
</feature>
<dbReference type="EMBL" id="MN739997">
    <property type="protein sequence ID" value="QHT82231.1"/>
    <property type="molecule type" value="Genomic_DNA"/>
</dbReference>
<feature type="region of interest" description="Disordered" evidence="1">
    <location>
        <begin position="38"/>
        <end position="61"/>
    </location>
</feature>
<protein>
    <recommendedName>
        <fullName evidence="3">MYM-type domain-containing protein</fullName>
    </recommendedName>
</protein>
<proteinExistence type="predicted"/>
<accession>A0A6C0HNI1</accession>
<evidence type="ECO:0000256" key="1">
    <source>
        <dbReference type="SAM" id="MobiDB-lite"/>
    </source>
</evidence>
<name>A0A6C0HNI1_9ZZZZ</name>